<dbReference type="Pfam" id="PF07678">
    <property type="entry name" value="TED_complement"/>
    <property type="match status" value="1"/>
</dbReference>
<protein>
    <recommendedName>
        <fullName evidence="11">C3 and PZP-like alpha-2-macroglobulin domain-containing protein 8</fullName>
    </recommendedName>
</protein>
<dbReference type="InterPro" id="IPR036595">
    <property type="entry name" value="A-macroglobulin_rcpt-bd_sf"/>
</dbReference>
<evidence type="ECO:0000259" key="6">
    <source>
        <dbReference type="SMART" id="SM01359"/>
    </source>
</evidence>
<dbReference type="Pfam" id="PF01835">
    <property type="entry name" value="MG2"/>
    <property type="match status" value="1"/>
</dbReference>
<feature type="domain" description="Alpha-2-macroglobulin" evidence="7">
    <location>
        <begin position="555"/>
        <end position="646"/>
    </location>
</feature>
<dbReference type="GeneID" id="106663687"/>
<dbReference type="SUPFAM" id="SSF49410">
    <property type="entry name" value="Alpha-macroglobulin receptor domain"/>
    <property type="match status" value="1"/>
</dbReference>
<feature type="signal peptide" evidence="5">
    <location>
        <begin position="1"/>
        <end position="27"/>
    </location>
</feature>
<dbReference type="InterPro" id="IPR008930">
    <property type="entry name" value="Terpenoid_cyclase/PrenylTrfase"/>
</dbReference>
<feature type="domain" description="Alpha-2-macroglobulin bait region" evidence="6">
    <location>
        <begin position="351"/>
        <end position="490"/>
    </location>
</feature>
<keyword evidence="3" id="KW-1015">Disulfide bond</keyword>
<dbReference type="PANTHER" id="PTHR11412:SF136">
    <property type="entry name" value="CD109 ANTIGEN"/>
    <property type="match status" value="1"/>
</dbReference>
<evidence type="ECO:0000256" key="2">
    <source>
        <dbReference type="ARBA" id="ARBA00022966"/>
    </source>
</evidence>
<dbReference type="InterPro" id="IPR009048">
    <property type="entry name" value="A-macroglobulin_rcpt-bd"/>
</dbReference>
<accession>A0A8I6RFK3</accession>
<evidence type="ECO:0000256" key="4">
    <source>
        <dbReference type="SAM" id="MobiDB-lite"/>
    </source>
</evidence>
<evidence type="ECO:0000256" key="3">
    <source>
        <dbReference type="ARBA" id="ARBA00023157"/>
    </source>
</evidence>
<dbReference type="KEGG" id="clec:106663687"/>
<dbReference type="Gene3D" id="2.60.40.10">
    <property type="entry name" value="Immunoglobulins"/>
    <property type="match status" value="1"/>
</dbReference>
<organism evidence="9 10">
    <name type="scientific">Cimex lectularius</name>
    <name type="common">Bed bug</name>
    <name type="synonym">Acanthia lectularia</name>
    <dbReference type="NCBI Taxonomy" id="79782"/>
    <lineage>
        <taxon>Eukaryota</taxon>
        <taxon>Metazoa</taxon>
        <taxon>Ecdysozoa</taxon>
        <taxon>Arthropoda</taxon>
        <taxon>Hexapoda</taxon>
        <taxon>Insecta</taxon>
        <taxon>Pterygota</taxon>
        <taxon>Neoptera</taxon>
        <taxon>Paraneoptera</taxon>
        <taxon>Hemiptera</taxon>
        <taxon>Heteroptera</taxon>
        <taxon>Panheteroptera</taxon>
        <taxon>Cimicomorpha</taxon>
        <taxon>Cimicidae</taxon>
        <taxon>Cimex</taxon>
    </lineage>
</organism>
<dbReference type="Pfam" id="PF00207">
    <property type="entry name" value="A2M"/>
    <property type="match status" value="1"/>
</dbReference>
<dbReference type="Gene3D" id="2.60.40.690">
    <property type="entry name" value="Alpha-macroglobulin, receptor-binding domain"/>
    <property type="match status" value="1"/>
</dbReference>
<dbReference type="Gene3D" id="2.60.40.1930">
    <property type="match status" value="2"/>
</dbReference>
<evidence type="ECO:0008006" key="11">
    <source>
        <dbReference type="Google" id="ProtNLM"/>
    </source>
</evidence>
<dbReference type="InterPro" id="IPR050473">
    <property type="entry name" value="A2M/Complement_sys"/>
</dbReference>
<evidence type="ECO:0000256" key="1">
    <source>
        <dbReference type="ARBA" id="ARBA00022729"/>
    </source>
</evidence>
<dbReference type="InterPro" id="IPR022041">
    <property type="entry name" value="Methyltransf_FA"/>
</dbReference>
<evidence type="ECO:0000313" key="9">
    <source>
        <dbReference type="EnsemblMetazoa" id="XP_014244207.1"/>
    </source>
</evidence>
<dbReference type="Proteomes" id="UP000494040">
    <property type="component" value="Unassembled WGS sequence"/>
</dbReference>
<dbReference type="EnsemblMetazoa" id="XM_014388721.2">
    <property type="protein sequence ID" value="XP_014244207.1"/>
    <property type="gene ID" value="LOC106663687"/>
</dbReference>
<dbReference type="SUPFAM" id="SSF48239">
    <property type="entry name" value="Terpenoid cyclases/Protein prenyltransferases"/>
    <property type="match status" value="1"/>
</dbReference>
<feature type="region of interest" description="Disordered" evidence="4">
    <location>
        <begin position="1543"/>
        <end position="1575"/>
    </location>
</feature>
<dbReference type="Gene3D" id="1.50.10.20">
    <property type="match status" value="1"/>
</dbReference>
<sequence length="1664" mass="183622">MKKNDKDLAGAMLSLFVLLIAPSAVISVQECTRISVVCPEVGVPGQSTAVLVSLGRNEPTNVTLRLVSSDSTELLAQSTALIQGEGSVGVPIPGQAQNKLNLEIHMECDLEKSSCKPHALCPLSLIGPVRDVIVRPRSKYYKPGETIEFWVLALDHELRLANDIIGNVHVRDPTGTRIAIWEQIPLNDGVKSFEAVISPEARLGLWRLEAEVEEAVFKTEINVSLTRGSKDPVAPELPIAEEHFVELRFSRDMRRRYKPGLPFVGKVEAVSSEKAVRVRVKVLDNTTSIYSQDIEMAGGEGSFLVPAILSDSDLITLQTELVSVEGKEIDSHYVLAREPVYKWNSTSTCYLLAEGMEASLKPGDDAKTVILSSCPCDRPLHYIVSTEGHLTYWDEGHVPAVNIPQDANLNPSSLCRFNLSFKVEAVMAPVSHLLVYYVTDEGEPISDVISFDVKLIHRQITLNLEQKKFWFPAEEMDVQVLADLQSLFCLVGGRGGDLNTQKISEGLELDFTEAGVGFYQRSCLGEGNTTNKMTLRSNKTLPHHSVMSDSGLDQLWLWKCFNYTAEIEARGVRVPSPPEPGKWSMFALSVSPVVGLRFSSPIPIQVFRPLEVDFKLPGALRVGESLEVDIKIGNNLNSCVDVNALLTVGEGAHFLGSSQPFVAEKLRLGPHGATSLVVRIVATTSGKKNMTVEVSAYHSETCQTVSSGLASNHSLVGTVVKQRGILINPEGLVKTHIESAYFCANEQMVISTPEKFSYQFIPAPRNREGVIFEVRAGMGVHVAISEIQDVSQRMYQTVIGDLDNTVSWIGRGKHGYSVRLVTASTPQILSHDESRTFWLSWDRGALSFGVGSGIHERAKLKWKLEKKMKVNYIGFATSWGQPADVRIWNFNDEAGFSQVIHLDIPRSVLPGSETGTLLVAGGLHLPYVVSDPRPSLSEFSSLATTVSMIAPLLTEHQHFLNQSDTPEQKQRADKIYSKIQNLLLFKMNDSSFSDHSSMTSQWSSVEVLDLLNRAQTVVRVDSDLISNLKSWIESKQSQDGSFKPHFIDIEPDNQTSVGEPAKTIATTAQTLNALLAVGIEDQKDIDAVTRAREYLENQVGADMMVDGVTLASLCLALVEARSPKAHLALDLLKNASTNEEGEFGWPRQRDNSDWLYEEGVEQKRQPVTSHLKEFKASLYALMTYTHLKDLKSAEPVARYLFYRSNILDTHTELISTAVKAFSEFAKLALDENRWLTVSLATSGMELTDTLELRPDTPPQILNLPSLPTKVFVYATGGGCATVQGRMSYATYYPSRSNSLLDLWAGVTEEILPRRNSIQELEGKLPVLNLKTCFRWKGGEPSGVIRLEIHLFSGFELSSVVPNKLDMDYGSRGDRVWFVVSNVSSSCAVCIEFSAKSEYIVSRMRPAFARVYPAGRADLVSELFFHTRKGSPLLAATSEDDLITWFGSTRAGEFDGMSSDFSNICPCGQDCKDIGTTTRMPMTSVQVSDDDERQSGVDDFTDIIVFSDLHENLSTTEGEFGSIEDITRELGFNSTSETLYFERESIRTTQVTPSSLPISTKKPDRKKGTLEKKPAKKAPVLEKGFLRSKHIDLPPFKAPLRIDQDGISLNTELKTGLPEALKTTTESIDNMNPVKTAQLAKEHASLRTPVSDLLREGSPKESSGG</sequence>
<keyword evidence="2" id="KW-0882">Thioester bond</keyword>
<name>A0A8I6RFK3_CIMLE</name>
<dbReference type="InterPro" id="IPR002890">
    <property type="entry name" value="MG2"/>
</dbReference>
<feature type="domain" description="Alpha-macroglobulin receptor-binding" evidence="8">
    <location>
        <begin position="1341"/>
        <end position="1424"/>
    </location>
</feature>
<evidence type="ECO:0000256" key="5">
    <source>
        <dbReference type="SAM" id="SignalP"/>
    </source>
</evidence>
<dbReference type="Pfam" id="PF07677">
    <property type="entry name" value="A2M_recep"/>
    <property type="match status" value="1"/>
</dbReference>
<evidence type="ECO:0000313" key="10">
    <source>
        <dbReference type="Proteomes" id="UP000494040"/>
    </source>
</evidence>
<dbReference type="InterPro" id="IPR001599">
    <property type="entry name" value="Macroglobln_a2"/>
</dbReference>
<feature type="region of interest" description="Disordered" evidence="4">
    <location>
        <begin position="1639"/>
        <end position="1664"/>
    </location>
</feature>
<dbReference type="RefSeq" id="XP_014244207.1">
    <property type="nucleotide sequence ID" value="XM_014388721.2"/>
</dbReference>
<evidence type="ECO:0000259" key="7">
    <source>
        <dbReference type="SMART" id="SM01360"/>
    </source>
</evidence>
<evidence type="ECO:0000259" key="8">
    <source>
        <dbReference type="SMART" id="SM01361"/>
    </source>
</evidence>
<dbReference type="PANTHER" id="PTHR11412">
    <property type="entry name" value="MACROGLOBULIN / COMPLEMENT"/>
    <property type="match status" value="1"/>
</dbReference>
<dbReference type="SMART" id="SM01360">
    <property type="entry name" value="A2M"/>
    <property type="match status" value="1"/>
</dbReference>
<dbReference type="OMA" id="DGNMTQE"/>
<keyword evidence="1 5" id="KW-0732">Signal</keyword>
<reference evidence="9" key="1">
    <citation type="submission" date="2022-01" db="UniProtKB">
        <authorList>
            <consortium name="EnsemblMetazoa"/>
        </authorList>
    </citation>
    <scope>IDENTIFICATION</scope>
</reference>
<dbReference type="InterPro" id="IPR013783">
    <property type="entry name" value="Ig-like_fold"/>
</dbReference>
<proteinExistence type="predicted"/>
<dbReference type="InterPro" id="IPR011625">
    <property type="entry name" value="A2M_N_BRD"/>
</dbReference>
<dbReference type="Pfam" id="PF07703">
    <property type="entry name" value="A2M_BRD"/>
    <property type="match status" value="1"/>
</dbReference>
<keyword evidence="10" id="KW-1185">Reference proteome</keyword>
<dbReference type="GO" id="GO:0005615">
    <property type="term" value="C:extracellular space"/>
    <property type="evidence" value="ECO:0007669"/>
    <property type="project" value="InterPro"/>
</dbReference>
<dbReference type="GO" id="GO:0004866">
    <property type="term" value="F:endopeptidase inhibitor activity"/>
    <property type="evidence" value="ECO:0007669"/>
    <property type="project" value="InterPro"/>
</dbReference>
<dbReference type="InterPro" id="IPR011626">
    <property type="entry name" value="Alpha-macroglobulin_TED"/>
</dbReference>
<feature type="chain" id="PRO_5035244735" description="C3 and PZP-like alpha-2-macroglobulin domain-containing protein 8" evidence="5">
    <location>
        <begin position="28"/>
        <end position="1664"/>
    </location>
</feature>
<dbReference type="OrthoDB" id="2142040at2759"/>
<dbReference type="SMART" id="SM01359">
    <property type="entry name" value="A2M_N_2"/>
    <property type="match status" value="1"/>
</dbReference>
<dbReference type="SMART" id="SM01361">
    <property type="entry name" value="A2M_recep"/>
    <property type="match status" value="1"/>
</dbReference>
<feature type="compositionally biased region" description="Polar residues" evidence="4">
    <location>
        <begin position="1546"/>
        <end position="1557"/>
    </location>
</feature>
<dbReference type="Pfam" id="PF12248">
    <property type="entry name" value="Methyltransf_FA"/>
    <property type="match status" value="1"/>
</dbReference>